<evidence type="ECO:0000256" key="1">
    <source>
        <dbReference type="ARBA" id="ARBA00022723"/>
    </source>
</evidence>
<protein>
    <submittedName>
        <fullName evidence="3">VOC family protein</fullName>
    </submittedName>
</protein>
<dbReference type="InterPro" id="IPR029068">
    <property type="entry name" value="Glyas_Bleomycin-R_OHBP_Dase"/>
</dbReference>
<dbReference type="GO" id="GO:0046491">
    <property type="term" value="P:L-methylmalonyl-CoA metabolic process"/>
    <property type="evidence" value="ECO:0007669"/>
    <property type="project" value="TreeGrafter"/>
</dbReference>
<evidence type="ECO:0000313" key="4">
    <source>
        <dbReference type="Proteomes" id="UP000440096"/>
    </source>
</evidence>
<keyword evidence="1" id="KW-0479">Metal-binding</keyword>
<organism evidence="3 4">
    <name type="scientific">Amycolatopsis pithecellobii</name>
    <dbReference type="NCBI Taxonomy" id="664692"/>
    <lineage>
        <taxon>Bacteria</taxon>
        <taxon>Bacillati</taxon>
        <taxon>Actinomycetota</taxon>
        <taxon>Actinomycetes</taxon>
        <taxon>Pseudonocardiales</taxon>
        <taxon>Pseudonocardiaceae</taxon>
        <taxon>Amycolatopsis</taxon>
    </lineage>
</organism>
<comment type="caution">
    <text evidence="3">The sequence shown here is derived from an EMBL/GenBank/DDBJ whole genome shotgun (WGS) entry which is preliminary data.</text>
</comment>
<dbReference type="Proteomes" id="UP000440096">
    <property type="component" value="Unassembled WGS sequence"/>
</dbReference>
<dbReference type="EMBL" id="WMBA01000007">
    <property type="protein sequence ID" value="MTD53713.1"/>
    <property type="molecule type" value="Genomic_DNA"/>
</dbReference>
<accession>A0A6N7YXU4</accession>
<dbReference type="GO" id="GO:0046872">
    <property type="term" value="F:metal ion binding"/>
    <property type="evidence" value="ECO:0007669"/>
    <property type="project" value="UniProtKB-KW"/>
</dbReference>
<sequence length="173" mass="18564">MNIRGIDHIGITVPDIKQATEFFVKAFDAIYMYDIIDAPIGGAWIEEGLGVPEGTTIQSIRVLRLGNGPNIELFDYSATGQQAAALPCDLGYQHVAIFVDDIAAASEKLEGAGARILGGGARDLPGAEAGEGCQFLYAKAPWGSTIELVTYSSVQAYHSVTSFRKWTPEPRSK</sequence>
<dbReference type="PANTHER" id="PTHR43048">
    <property type="entry name" value="METHYLMALONYL-COA EPIMERASE"/>
    <property type="match status" value="1"/>
</dbReference>
<dbReference type="Pfam" id="PF13669">
    <property type="entry name" value="Glyoxalase_4"/>
    <property type="match status" value="1"/>
</dbReference>
<dbReference type="OrthoDB" id="2613830at2"/>
<proteinExistence type="predicted"/>
<reference evidence="3 4" key="1">
    <citation type="submission" date="2019-11" db="EMBL/GenBank/DDBJ databases">
        <title>Draft genome of Amycolatopsis RM579.</title>
        <authorList>
            <person name="Duangmal K."/>
            <person name="Mingma R."/>
        </authorList>
    </citation>
    <scope>NUCLEOTIDE SEQUENCE [LARGE SCALE GENOMIC DNA]</scope>
    <source>
        <strain evidence="3 4">RM579</strain>
    </source>
</reference>
<dbReference type="SUPFAM" id="SSF54593">
    <property type="entry name" value="Glyoxalase/Bleomycin resistance protein/Dihydroxybiphenyl dioxygenase"/>
    <property type="match status" value="1"/>
</dbReference>
<name>A0A6N7YXU4_9PSEU</name>
<dbReference type="InterPro" id="IPR051785">
    <property type="entry name" value="MMCE/EMCE_epimerase"/>
</dbReference>
<dbReference type="AlphaFoldDB" id="A0A6N7YXU4"/>
<dbReference type="InterPro" id="IPR037523">
    <property type="entry name" value="VOC_core"/>
</dbReference>
<gene>
    <name evidence="3" type="ORF">GKO32_06900</name>
</gene>
<dbReference type="GO" id="GO:0004493">
    <property type="term" value="F:methylmalonyl-CoA epimerase activity"/>
    <property type="evidence" value="ECO:0007669"/>
    <property type="project" value="TreeGrafter"/>
</dbReference>
<dbReference type="PANTHER" id="PTHR43048:SF6">
    <property type="entry name" value="BLR8189 PROTEIN"/>
    <property type="match status" value="1"/>
</dbReference>
<evidence type="ECO:0000259" key="2">
    <source>
        <dbReference type="PROSITE" id="PS51819"/>
    </source>
</evidence>
<evidence type="ECO:0000313" key="3">
    <source>
        <dbReference type="EMBL" id="MTD53713.1"/>
    </source>
</evidence>
<dbReference type="Gene3D" id="3.10.180.10">
    <property type="entry name" value="2,3-Dihydroxybiphenyl 1,2-Dioxygenase, domain 1"/>
    <property type="match status" value="1"/>
</dbReference>
<feature type="domain" description="VOC" evidence="2">
    <location>
        <begin position="5"/>
        <end position="151"/>
    </location>
</feature>
<keyword evidence="4" id="KW-1185">Reference proteome</keyword>
<dbReference type="PROSITE" id="PS51819">
    <property type="entry name" value="VOC"/>
    <property type="match status" value="1"/>
</dbReference>